<feature type="region of interest" description="Disordered" evidence="1">
    <location>
        <begin position="140"/>
        <end position="208"/>
    </location>
</feature>
<dbReference type="SUPFAM" id="SSF50978">
    <property type="entry name" value="WD40 repeat-like"/>
    <property type="match status" value="1"/>
</dbReference>
<dbReference type="AlphaFoldDB" id="A0A9W7BL91"/>
<protein>
    <submittedName>
        <fullName evidence="2">Uncharacterized protein</fullName>
    </submittedName>
</protein>
<name>A0A9W7BL91_9STRA</name>
<dbReference type="Gene3D" id="2.130.10.10">
    <property type="entry name" value="YVTN repeat-like/Quinoprotein amine dehydrogenase"/>
    <property type="match status" value="1"/>
</dbReference>
<organism evidence="2 3">
    <name type="scientific">Triparma strigata</name>
    <dbReference type="NCBI Taxonomy" id="1606541"/>
    <lineage>
        <taxon>Eukaryota</taxon>
        <taxon>Sar</taxon>
        <taxon>Stramenopiles</taxon>
        <taxon>Ochrophyta</taxon>
        <taxon>Bolidophyceae</taxon>
        <taxon>Parmales</taxon>
        <taxon>Triparmaceae</taxon>
        <taxon>Triparma</taxon>
    </lineage>
</organism>
<accession>A0A9W7BL91</accession>
<dbReference type="EMBL" id="BRXY01000405">
    <property type="protein sequence ID" value="GMH92744.1"/>
    <property type="molecule type" value="Genomic_DNA"/>
</dbReference>
<dbReference type="InterPro" id="IPR036322">
    <property type="entry name" value="WD40_repeat_dom_sf"/>
</dbReference>
<reference evidence="3" key="1">
    <citation type="journal article" date="2023" name="Commun. Biol.">
        <title>Genome analysis of Parmales, the sister group of diatoms, reveals the evolutionary specialization of diatoms from phago-mixotrophs to photoautotrophs.</title>
        <authorList>
            <person name="Ban H."/>
            <person name="Sato S."/>
            <person name="Yoshikawa S."/>
            <person name="Yamada K."/>
            <person name="Nakamura Y."/>
            <person name="Ichinomiya M."/>
            <person name="Sato N."/>
            <person name="Blanc-Mathieu R."/>
            <person name="Endo H."/>
            <person name="Kuwata A."/>
            <person name="Ogata H."/>
        </authorList>
    </citation>
    <scope>NUCLEOTIDE SEQUENCE [LARGE SCALE GENOMIC DNA]</scope>
    <source>
        <strain evidence="3">NIES 3701</strain>
    </source>
</reference>
<feature type="compositionally biased region" description="Acidic residues" evidence="1">
    <location>
        <begin position="160"/>
        <end position="174"/>
    </location>
</feature>
<evidence type="ECO:0000256" key="1">
    <source>
        <dbReference type="SAM" id="MobiDB-lite"/>
    </source>
</evidence>
<dbReference type="OrthoDB" id="538223at2759"/>
<dbReference type="InterPro" id="IPR015943">
    <property type="entry name" value="WD40/YVTN_repeat-like_dom_sf"/>
</dbReference>
<comment type="caution">
    <text evidence="2">The sequence shown here is derived from an EMBL/GenBank/DDBJ whole genome shotgun (WGS) entry which is preliminary data.</text>
</comment>
<evidence type="ECO:0000313" key="3">
    <source>
        <dbReference type="Proteomes" id="UP001165085"/>
    </source>
</evidence>
<proteinExistence type="predicted"/>
<gene>
    <name evidence="2" type="ORF">TrST_g5187</name>
</gene>
<sequence length="591" mass="65272">MSGFTDASGLPLPPPIASLLAANASAIEEMDIKMLQTLTEEDASNLDSLNLDIPNLDNLKDDNKCIVVPGYEQQQQQDNEDGMDDMDDMKNRCIVIPSKKSDDKSDDDLDMLLNTLDVDDLGDGILKGDEEVVEMAGDVGLTVPPVNDNEQGWNGVFEDHDPEDEDRDFSVDSDSEQKDQQQPQQHPQPTHTRDSDYEPPPSIPHPALQHPLLFALSQTFLQTPHLLIGPTSTCFSTSLTPTLTLLTSSSGHFHLWNTSSSLCPVVSEKPSSKPLNIKAQVASKTPSGEYEVLRSKIIEIDGLTHIIIATASGMVSSYTYTTSKLTSLKNYDLTEQDGYEVKDELAPQIYALNVLRVGDTWYLITGADDTIYVWDYFQGRLIRTHGFNPARRSMEMGGGRNPNNICYIFCCDFNSKTSKGLVGLSDGTCRVVDFHLHCEQVLSLPVEGSRVTSCGWDWEGGRCTTGFSTGHVVLWGFKERWRCEGVFMVGGNVYGSLFFPPKTSDSCGTDEDELLLISWNSNGEIKTFNTLTGSPEPVLDHIEPKGDIYDLGCVKVEGGWDFVVAGGRQEGFMGCPQERFRCDYDHGEADK</sequence>
<evidence type="ECO:0000313" key="2">
    <source>
        <dbReference type="EMBL" id="GMH92744.1"/>
    </source>
</evidence>
<feature type="compositionally biased region" description="Low complexity" evidence="1">
    <location>
        <begin position="180"/>
        <end position="190"/>
    </location>
</feature>
<keyword evidence="3" id="KW-1185">Reference proteome</keyword>
<dbReference type="Proteomes" id="UP001165085">
    <property type="component" value="Unassembled WGS sequence"/>
</dbReference>